<dbReference type="AlphaFoldDB" id="A0A0G4ESF0"/>
<dbReference type="EMBL" id="CDMY01000305">
    <property type="protein sequence ID" value="CEM01555.1"/>
    <property type="molecule type" value="Genomic_DNA"/>
</dbReference>
<evidence type="ECO:0000313" key="3">
    <source>
        <dbReference type="Proteomes" id="UP000041254"/>
    </source>
</evidence>
<reference evidence="2 3" key="1">
    <citation type="submission" date="2014-11" db="EMBL/GenBank/DDBJ databases">
        <authorList>
            <person name="Zhu J."/>
            <person name="Qi W."/>
            <person name="Song R."/>
        </authorList>
    </citation>
    <scope>NUCLEOTIDE SEQUENCE [LARGE SCALE GENOMIC DNA]</scope>
</reference>
<accession>A0A0G4ESF0</accession>
<keyword evidence="1" id="KW-1133">Transmembrane helix</keyword>
<sequence length="248" mass="28304">MCQVRENQQFDPGSITLRHRRLFGPAVPRRRPLKAFGSSSDLMPRSALHRLSQHLSPVRRLATHIQLSPAGRHAWKTLTASHWQQLAARGTTGWQANIERRLVDLERQHGTKPAMGVKTEPFDDEMALTVGTCKRYLAHHDETEAIIKKVEEHLRRSERFKKQIAGMCGSLSTWGESIERSEERLMAAKNRLGKAASCEVQSSLNQQVAHGDARAKPLKERLRRDPVLLWFCCIPLGLILWRLLCWSL</sequence>
<dbReference type="VEuPathDB" id="CryptoDB:Vbra_13185"/>
<proteinExistence type="predicted"/>
<evidence type="ECO:0000256" key="1">
    <source>
        <dbReference type="SAM" id="Phobius"/>
    </source>
</evidence>
<evidence type="ECO:0000313" key="2">
    <source>
        <dbReference type="EMBL" id="CEM01555.1"/>
    </source>
</evidence>
<organism evidence="2 3">
    <name type="scientific">Vitrella brassicaformis (strain CCMP3155)</name>
    <dbReference type="NCBI Taxonomy" id="1169540"/>
    <lineage>
        <taxon>Eukaryota</taxon>
        <taxon>Sar</taxon>
        <taxon>Alveolata</taxon>
        <taxon>Colpodellida</taxon>
        <taxon>Vitrellaceae</taxon>
        <taxon>Vitrella</taxon>
    </lineage>
</organism>
<protein>
    <submittedName>
        <fullName evidence="2">Uncharacterized protein</fullName>
    </submittedName>
</protein>
<feature type="transmembrane region" description="Helical" evidence="1">
    <location>
        <begin position="227"/>
        <end position="244"/>
    </location>
</feature>
<dbReference type="Proteomes" id="UP000041254">
    <property type="component" value="Unassembled WGS sequence"/>
</dbReference>
<name>A0A0G4ESF0_VITBC</name>
<dbReference type="InParanoid" id="A0A0G4ESF0"/>
<gene>
    <name evidence="2" type="ORF">Vbra_13185</name>
</gene>
<keyword evidence="1" id="KW-0472">Membrane</keyword>
<keyword evidence="1" id="KW-0812">Transmembrane</keyword>
<keyword evidence="3" id="KW-1185">Reference proteome</keyword>